<reference evidence="1" key="2">
    <citation type="journal article" date="2015" name="Data Brief">
        <title>Shoot transcriptome of the giant reed, Arundo donax.</title>
        <authorList>
            <person name="Barrero R.A."/>
            <person name="Guerrero F.D."/>
            <person name="Moolhuijzen P."/>
            <person name="Goolsby J.A."/>
            <person name="Tidwell J."/>
            <person name="Bellgard S.E."/>
            <person name="Bellgard M.I."/>
        </authorList>
    </citation>
    <scope>NUCLEOTIDE SEQUENCE</scope>
    <source>
        <tissue evidence="1">Shoot tissue taken approximately 20 cm above the soil surface</tissue>
    </source>
</reference>
<name>A0A0A9HAS5_ARUDO</name>
<dbReference type="AlphaFoldDB" id="A0A0A9HAS5"/>
<accession>A0A0A9HAS5</accession>
<organism evidence="1">
    <name type="scientific">Arundo donax</name>
    <name type="common">Giant reed</name>
    <name type="synonym">Donax arundinaceus</name>
    <dbReference type="NCBI Taxonomy" id="35708"/>
    <lineage>
        <taxon>Eukaryota</taxon>
        <taxon>Viridiplantae</taxon>
        <taxon>Streptophyta</taxon>
        <taxon>Embryophyta</taxon>
        <taxon>Tracheophyta</taxon>
        <taxon>Spermatophyta</taxon>
        <taxon>Magnoliopsida</taxon>
        <taxon>Liliopsida</taxon>
        <taxon>Poales</taxon>
        <taxon>Poaceae</taxon>
        <taxon>PACMAD clade</taxon>
        <taxon>Arundinoideae</taxon>
        <taxon>Arundineae</taxon>
        <taxon>Arundo</taxon>
    </lineage>
</organism>
<dbReference type="EMBL" id="GBRH01164982">
    <property type="protein sequence ID" value="JAE32914.1"/>
    <property type="molecule type" value="Transcribed_RNA"/>
</dbReference>
<protein>
    <submittedName>
        <fullName evidence="1">Uncharacterized protein</fullName>
    </submittedName>
</protein>
<sequence length="33" mass="3678">MIRNCAGIKLAIWDVAGNCKQKLNVCRTNVFPT</sequence>
<proteinExistence type="predicted"/>
<reference evidence="1" key="1">
    <citation type="submission" date="2014-09" db="EMBL/GenBank/DDBJ databases">
        <authorList>
            <person name="Magalhaes I.L.F."/>
            <person name="Oliveira U."/>
            <person name="Santos F.R."/>
            <person name="Vidigal T.H.D.A."/>
            <person name="Brescovit A.D."/>
            <person name="Santos A.J."/>
        </authorList>
    </citation>
    <scope>NUCLEOTIDE SEQUENCE</scope>
    <source>
        <tissue evidence="1">Shoot tissue taken approximately 20 cm above the soil surface</tissue>
    </source>
</reference>
<evidence type="ECO:0000313" key="1">
    <source>
        <dbReference type="EMBL" id="JAE32914.1"/>
    </source>
</evidence>